<reference evidence="6" key="1">
    <citation type="submission" date="2021-02" db="EMBL/GenBank/DDBJ databases">
        <authorList>
            <person name="Nowell W R."/>
        </authorList>
    </citation>
    <scope>NUCLEOTIDE SEQUENCE</scope>
</reference>
<dbReference type="Pfam" id="PF01436">
    <property type="entry name" value="NHL"/>
    <property type="match status" value="1"/>
</dbReference>
<proteinExistence type="predicted"/>
<keyword evidence="5" id="KW-1133">Transmembrane helix</keyword>
<protein>
    <recommendedName>
        <fullName evidence="8">NHL repeat containing protein-like protein</fullName>
    </recommendedName>
</protein>
<dbReference type="SUPFAM" id="SSF101898">
    <property type="entry name" value="NHL repeat"/>
    <property type="match status" value="1"/>
</dbReference>
<keyword evidence="2" id="KW-0677">Repeat</keyword>
<evidence type="ECO:0000256" key="4">
    <source>
        <dbReference type="PROSITE-ProRule" id="PRU00504"/>
    </source>
</evidence>
<keyword evidence="1" id="KW-0732">Signal</keyword>
<dbReference type="Proteomes" id="UP000663852">
    <property type="component" value="Unassembled WGS sequence"/>
</dbReference>
<feature type="repeat" description="NHL" evidence="4">
    <location>
        <begin position="285"/>
        <end position="316"/>
    </location>
</feature>
<dbReference type="GO" id="GO:0005576">
    <property type="term" value="C:extracellular region"/>
    <property type="evidence" value="ECO:0007669"/>
    <property type="project" value="TreeGrafter"/>
</dbReference>
<dbReference type="InterPro" id="IPR011042">
    <property type="entry name" value="6-blade_b-propeller_TolB-like"/>
</dbReference>
<name>A0A815VAV5_ADIRI</name>
<dbReference type="PANTHER" id="PTHR10680:SF14">
    <property type="entry name" value="PEPTIDYL-GLYCINE ALPHA-AMIDATING MONOOXYGENASE"/>
    <property type="match status" value="1"/>
</dbReference>
<accession>A0A815VAV5</accession>
<evidence type="ECO:0000256" key="5">
    <source>
        <dbReference type="SAM" id="Phobius"/>
    </source>
</evidence>
<keyword evidence="5" id="KW-0472">Membrane</keyword>
<keyword evidence="3" id="KW-0325">Glycoprotein</keyword>
<feature type="transmembrane region" description="Helical" evidence="5">
    <location>
        <begin position="31"/>
        <end position="51"/>
    </location>
</feature>
<evidence type="ECO:0000256" key="1">
    <source>
        <dbReference type="ARBA" id="ARBA00022729"/>
    </source>
</evidence>
<sequence length="373" mass="41392">MFNSPSLVRNQKKTSANQGKISCEHVHYKRCMLLLACVILIPIAITVPMVLVNKKKANSSTTPSSTSTTEAPLYNIITNTTKWKQNGITIFQAVDFDEGTGDLSSMDIDNNGTIYMAETMKDRIIEIKFGETGFSIINGSDDVHQLFRPTDVIVDQKTDSIIICDAGNRRILRWSRQNISNREIVISNVYCIGLALDDDGYLYVSISELGKHEIRRWNLGINRTSTLIAGGGTSEDHFAQLKMPNFLFIDEDYSLYVADTQNHRVMKWRKNSKAGSCVAGGNGAGTNLTQLSYPTGVVVDHLGNIYIADSNNNRIVRWIKGANKGSIVAGGNGPGNGTDQLWAPYDLLFDKYGNLYVFDAGNHRLQKFFIESN</sequence>
<evidence type="ECO:0000313" key="7">
    <source>
        <dbReference type="Proteomes" id="UP000663852"/>
    </source>
</evidence>
<dbReference type="Gene3D" id="2.120.10.30">
    <property type="entry name" value="TolB, C-terminal domain"/>
    <property type="match status" value="2"/>
</dbReference>
<evidence type="ECO:0000313" key="6">
    <source>
        <dbReference type="EMBL" id="CAF1528208.1"/>
    </source>
</evidence>
<dbReference type="InterPro" id="IPR001258">
    <property type="entry name" value="NHL_repeat"/>
</dbReference>
<organism evidence="6 7">
    <name type="scientific">Adineta ricciae</name>
    <name type="common">Rotifer</name>
    <dbReference type="NCBI Taxonomy" id="249248"/>
    <lineage>
        <taxon>Eukaryota</taxon>
        <taxon>Metazoa</taxon>
        <taxon>Spiralia</taxon>
        <taxon>Gnathifera</taxon>
        <taxon>Rotifera</taxon>
        <taxon>Eurotatoria</taxon>
        <taxon>Bdelloidea</taxon>
        <taxon>Adinetida</taxon>
        <taxon>Adinetidae</taxon>
        <taxon>Adineta</taxon>
    </lineage>
</organism>
<dbReference type="AlphaFoldDB" id="A0A815VAV5"/>
<dbReference type="PANTHER" id="PTHR10680">
    <property type="entry name" value="PEPTIDYL-GLYCINE ALPHA-AMIDATING MONOOXYGENASE"/>
    <property type="match status" value="1"/>
</dbReference>
<keyword evidence="5" id="KW-0812">Transmembrane</keyword>
<gene>
    <name evidence="6" type="ORF">EDS130_LOCUS44362</name>
</gene>
<dbReference type="PROSITE" id="PS51125">
    <property type="entry name" value="NHL"/>
    <property type="match status" value="1"/>
</dbReference>
<comment type="caution">
    <text evidence="6">The sequence shown here is derived from an EMBL/GenBank/DDBJ whole genome shotgun (WGS) entry which is preliminary data.</text>
</comment>
<evidence type="ECO:0000256" key="2">
    <source>
        <dbReference type="ARBA" id="ARBA00022737"/>
    </source>
</evidence>
<dbReference type="CDD" id="cd05819">
    <property type="entry name" value="NHL"/>
    <property type="match status" value="1"/>
</dbReference>
<evidence type="ECO:0000256" key="3">
    <source>
        <dbReference type="ARBA" id="ARBA00023180"/>
    </source>
</evidence>
<evidence type="ECO:0008006" key="8">
    <source>
        <dbReference type="Google" id="ProtNLM"/>
    </source>
</evidence>
<dbReference type="EMBL" id="CAJNOJ010000844">
    <property type="protein sequence ID" value="CAF1528208.1"/>
    <property type="molecule type" value="Genomic_DNA"/>
</dbReference>
<dbReference type="OrthoDB" id="27136at2759"/>